<keyword evidence="3" id="KW-1185">Reference proteome</keyword>
<name>A0ABZ2YM13_9BACT</name>
<feature type="transmembrane region" description="Helical" evidence="1">
    <location>
        <begin position="172"/>
        <end position="194"/>
    </location>
</feature>
<feature type="transmembrane region" description="Helical" evidence="1">
    <location>
        <begin position="101"/>
        <end position="120"/>
    </location>
</feature>
<reference evidence="3" key="1">
    <citation type="submission" date="2024-03" db="EMBL/GenBank/DDBJ databases">
        <title>Chitinophaga horti sp. nov., isolated from garden soil.</title>
        <authorList>
            <person name="Lee D.S."/>
            <person name="Han D.M."/>
            <person name="Baek J.H."/>
            <person name="Choi D.G."/>
            <person name="Jeon J.H."/>
            <person name="Jeon C.O."/>
        </authorList>
    </citation>
    <scope>NUCLEOTIDE SEQUENCE [LARGE SCALE GENOMIC DNA]</scope>
    <source>
        <strain evidence="3">GPA1</strain>
    </source>
</reference>
<evidence type="ECO:0000313" key="2">
    <source>
        <dbReference type="EMBL" id="WZN40160.1"/>
    </source>
</evidence>
<keyword evidence="1" id="KW-0472">Membrane</keyword>
<dbReference type="InterPro" id="IPR032809">
    <property type="entry name" value="Put_HupE_UreJ"/>
</dbReference>
<protein>
    <submittedName>
        <fullName evidence="2">HupE/UreJ family protein</fullName>
    </submittedName>
</protein>
<feature type="transmembrane region" description="Helical" evidence="1">
    <location>
        <begin position="140"/>
        <end position="160"/>
    </location>
</feature>
<keyword evidence="1" id="KW-0812">Transmembrane</keyword>
<feature type="transmembrane region" description="Helical" evidence="1">
    <location>
        <begin position="20"/>
        <end position="36"/>
    </location>
</feature>
<evidence type="ECO:0000313" key="3">
    <source>
        <dbReference type="Proteomes" id="UP001485459"/>
    </source>
</evidence>
<dbReference type="RefSeq" id="WP_341835091.1">
    <property type="nucleotide sequence ID" value="NZ_CP149822.1"/>
</dbReference>
<gene>
    <name evidence="2" type="ORF">WJU16_19515</name>
</gene>
<evidence type="ECO:0000256" key="1">
    <source>
        <dbReference type="SAM" id="Phobius"/>
    </source>
</evidence>
<dbReference type="Proteomes" id="UP001485459">
    <property type="component" value="Chromosome"/>
</dbReference>
<proteinExistence type="predicted"/>
<accession>A0ABZ2YM13</accession>
<keyword evidence="1" id="KW-1133">Transmembrane helix</keyword>
<dbReference type="Pfam" id="PF13795">
    <property type="entry name" value="HupE_UreJ_2"/>
    <property type="match status" value="1"/>
</dbReference>
<sequence length="196" mass="22035">MQEFSLYFEEGWQHIADLGGYDHILFIMALCAVYLMKDWKKVLILVTAFTLGHSITLALSVLGIVRVSTDLIEFLIPVTIVLTALGNVIRGGKEPARANWNYFFAIFFGLIHGLGFSNYLRSMLGSQADILQPLLAFNLGLEFGQLIIVTIVLLLSQLIIRFSRASRRDWTLFLSAAIFGVAFVMSIERFALLLEK</sequence>
<dbReference type="EMBL" id="CP149822">
    <property type="protein sequence ID" value="WZN40160.1"/>
    <property type="molecule type" value="Genomic_DNA"/>
</dbReference>
<organism evidence="2 3">
    <name type="scientific">Chitinophaga pollutisoli</name>
    <dbReference type="NCBI Taxonomy" id="3133966"/>
    <lineage>
        <taxon>Bacteria</taxon>
        <taxon>Pseudomonadati</taxon>
        <taxon>Bacteroidota</taxon>
        <taxon>Chitinophagia</taxon>
        <taxon>Chitinophagales</taxon>
        <taxon>Chitinophagaceae</taxon>
        <taxon>Chitinophaga</taxon>
    </lineage>
</organism>
<feature type="transmembrane region" description="Helical" evidence="1">
    <location>
        <begin position="71"/>
        <end position="89"/>
    </location>
</feature>
<feature type="transmembrane region" description="Helical" evidence="1">
    <location>
        <begin position="43"/>
        <end position="65"/>
    </location>
</feature>